<dbReference type="Proteomes" id="UP000283530">
    <property type="component" value="Unassembled WGS sequence"/>
</dbReference>
<gene>
    <name evidence="9" type="ORF">CKAN_00167600</name>
</gene>
<dbReference type="InterPro" id="IPR057670">
    <property type="entry name" value="SH3_retrovirus"/>
</dbReference>
<dbReference type="SUPFAM" id="SSF57756">
    <property type="entry name" value="Retrovirus zinc finger-like domains"/>
    <property type="match status" value="1"/>
</dbReference>
<dbReference type="STRING" id="337451.A0A443N4F2"/>
<keyword evidence="4" id="KW-0378">Hydrolase</keyword>
<dbReference type="Pfam" id="PF22936">
    <property type="entry name" value="Pol_BBD"/>
    <property type="match status" value="1"/>
</dbReference>
<keyword evidence="5" id="KW-0863">Zinc-finger</keyword>
<dbReference type="Gene3D" id="3.30.420.10">
    <property type="entry name" value="Ribonuclease H-like superfamily/Ribonuclease H"/>
    <property type="match status" value="1"/>
</dbReference>
<dbReference type="InterPro" id="IPR036397">
    <property type="entry name" value="RNaseH_sf"/>
</dbReference>
<dbReference type="GO" id="GO:0006508">
    <property type="term" value="P:proteolysis"/>
    <property type="evidence" value="ECO:0007669"/>
    <property type="project" value="UniProtKB-KW"/>
</dbReference>
<accession>A0A443N4F2</accession>
<evidence type="ECO:0000313" key="10">
    <source>
        <dbReference type="Proteomes" id="UP000283530"/>
    </source>
</evidence>
<dbReference type="GO" id="GO:0003676">
    <property type="term" value="F:nucleic acid binding"/>
    <property type="evidence" value="ECO:0007669"/>
    <property type="project" value="InterPro"/>
</dbReference>
<evidence type="ECO:0000259" key="7">
    <source>
        <dbReference type="PROSITE" id="PS50158"/>
    </source>
</evidence>
<dbReference type="SUPFAM" id="SSF56672">
    <property type="entry name" value="DNA/RNA polymerases"/>
    <property type="match status" value="1"/>
</dbReference>
<dbReference type="Gene3D" id="4.10.60.10">
    <property type="entry name" value="Zinc finger, CCHC-type"/>
    <property type="match status" value="1"/>
</dbReference>
<keyword evidence="5" id="KW-0862">Zinc</keyword>
<dbReference type="InterPro" id="IPR012337">
    <property type="entry name" value="RNaseH-like_sf"/>
</dbReference>
<feature type="region of interest" description="Disordered" evidence="6">
    <location>
        <begin position="217"/>
        <end position="244"/>
    </location>
</feature>
<reference evidence="9 10" key="1">
    <citation type="journal article" date="2019" name="Nat. Plants">
        <title>Stout camphor tree genome fills gaps in understanding of flowering plant genome evolution.</title>
        <authorList>
            <person name="Chaw S.M."/>
            <person name="Liu Y.C."/>
            <person name="Wu Y.W."/>
            <person name="Wang H.Y."/>
            <person name="Lin C.I."/>
            <person name="Wu C.S."/>
            <person name="Ke H.M."/>
            <person name="Chang L.Y."/>
            <person name="Hsu C.Y."/>
            <person name="Yang H.T."/>
            <person name="Sudianto E."/>
            <person name="Hsu M.H."/>
            <person name="Wu K.P."/>
            <person name="Wang L.N."/>
            <person name="Leebens-Mack J.H."/>
            <person name="Tsai I.J."/>
        </authorList>
    </citation>
    <scope>NUCLEOTIDE SEQUENCE [LARGE SCALE GENOMIC DNA]</scope>
    <source>
        <strain evidence="10">cv. Chaw 1501</strain>
        <tissue evidence="9">Young leaves</tissue>
    </source>
</reference>
<dbReference type="Pfam" id="PF14223">
    <property type="entry name" value="Retrotran_gag_2"/>
    <property type="match status" value="1"/>
</dbReference>
<dbReference type="Pfam" id="PF00098">
    <property type="entry name" value="zf-CCHC"/>
    <property type="match status" value="1"/>
</dbReference>
<evidence type="ECO:0000259" key="8">
    <source>
        <dbReference type="PROSITE" id="PS50994"/>
    </source>
</evidence>
<evidence type="ECO:0000256" key="1">
    <source>
        <dbReference type="ARBA" id="ARBA00022670"/>
    </source>
</evidence>
<dbReference type="PANTHER" id="PTHR42648">
    <property type="entry name" value="TRANSPOSASE, PUTATIVE-RELATED"/>
    <property type="match status" value="1"/>
</dbReference>
<sequence length="1364" mass="155666">MESVTRSLAALSTLGTIPTLDGSNFVEWLDALMIAITFLDLEIAFDEPMPENPTENSTAEERTIYEKWIKANKVGVKIILNSISRTIRGSIGIKDKAKDLLDTVKKQFTITDKAVGASLISRLSSMKYDGTMGVREHILAMAHIASKLKEVDMSVSDQYIVQFIFNSLPPAFGAFKVAYNQSPTTWDINELIARADQEERRLKAEGQMMVNFVSRSKFKSKGKGKKGTNAQATKTENAQATKPEKKDKGIMKKCYFCGKKGHFKKDCLKRKNWFESKGKNQTLVCFETNLTDVPSNTWWIDSGATIHVSGCMQGFLSSRSPNDGERTITMGNRKESRVEAIGTYRLVLDTGFILDLHNTFFVPDISRNLISVSKLDYDGFKFGFGNRCMDVIRNNKVVGNGYLCDGLYKLKLNPMYEQSLHTQHFNCGMNMGVKRMTINENSSMLWHKRLGHISKERMARLVKDGLLPNLNFTDFTVCIDCIKGKQTNTSKKGATRSSGLLEIIHTDICGRIHIPCFTGEEYFITFIDDFSRFGYVYLIKEKSDALNAFKIFKAEVEKQLDRKIKVVRSDRGGEYYGRYTESGRNLGPFARFLQEEGIVAQYTMPGTPQQNGVAERRNRTLIEMVRSMVSDTNLPESMWGEALKMAMYILNRVPTKAVPKTPFELWTNRKPSLNHFRVWGCPSEVRVFNPHERKLDPKTISGYFIGYPDRSKGYRFYCPNHTTRIIESGNAKFLEDHLNSGSGQNRNITYKEIRVEGDLPNKRSVYDVPLDIVINDNQEEQQPQNEQEAQEIQLPIIEPLPEQNNDPDPEILRRSTRTRRPAISNDYVVYLEEADIGVKDDPRTFKEAIECKNSDKWLDAMKDELESMTTNDVWDIVELPKNSKTVGCKWVFKTKRDSKGKVERFKARLVAKGFTQREGIDYNETYSPVSKKDSFRIIMALVAHFNLKLHQMDVKTAFLNGNLEEEVYMEQPEGFIKQSEKKLVCKLKKSIYGLKQASRQWYIKFNCVITAFEFTENVVDHCIYLKISGSKFIILVLYVDDILLASNDLGIIHETKEYLRNNFDMKDMGEATFVIGIEIYRDRSRGLLGLSQEAYIKTVLKRFRMEECKAQNTPMIKGDKFCKAQCPRNEIERIEMNKFPYAAAIGSLMYAQTCTRPDISFAVGMLSRYQSDPGMPHWVGVKKVLRYLSGTRNYMLSYRRSDRLEVIGYSDADFAGCLDSRKSTSGYIFLLANGAISWRSAKQTLVTPSTFDAEYVACFEATGHALWLRDFISGLYIVDTISKPLKIYCDNDAARRFAHNDKVASKSKFLEVKYLVLKEKVRNQLVSIIGTPTSMMLADPLTKALAPKPFQEHIRNMGLNELSY</sequence>
<dbReference type="Pfam" id="PF00665">
    <property type="entry name" value="rve"/>
    <property type="match status" value="1"/>
</dbReference>
<organism evidence="9 10">
    <name type="scientific">Cinnamomum micranthum f. kanehirae</name>
    <dbReference type="NCBI Taxonomy" id="337451"/>
    <lineage>
        <taxon>Eukaryota</taxon>
        <taxon>Viridiplantae</taxon>
        <taxon>Streptophyta</taxon>
        <taxon>Embryophyta</taxon>
        <taxon>Tracheophyta</taxon>
        <taxon>Spermatophyta</taxon>
        <taxon>Magnoliopsida</taxon>
        <taxon>Magnoliidae</taxon>
        <taxon>Laurales</taxon>
        <taxon>Lauraceae</taxon>
        <taxon>Cinnamomum</taxon>
    </lineage>
</organism>
<dbReference type="Pfam" id="PF07727">
    <property type="entry name" value="RVT_2"/>
    <property type="match status" value="1"/>
</dbReference>
<dbReference type="InterPro" id="IPR039537">
    <property type="entry name" value="Retrotran_Ty1/copia-like"/>
</dbReference>
<dbReference type="GO" id="GO:0015074">
    <property type="term" value="P:DNA integration"/>
    <property type="evidence" value="ECO:0007669"/>
    <property type="project" value="InterPro"/>
</dbReference>
<name>A0A443N4F2_9MAGN</name>
<keyword evidence="3" id="KW-0064">Aspartyl protease</keyword>
<dbReference type="Pfam" id="PF25597">
    <property type="entry name" value="SH3_retrovirus"/>
    <property type="match status" value="1"/>
</dbReference>
<comment type="caution">
    <text evidence="9">The sequence shown here is derived from an EMBL/GenBank/DDBJ whole genome shotgun (WGS) entry which is preliminary data.</text>
</comment>
<keyword evidence="2" id="KW-0479">Metal-binding</keyword>
<dbReference type="InterPro" id="IPR001878">
    <property type="entry name" value="Znf_CCHC"/>
</dbReference>
<dbReference type="PROSITE" id="PS50994">
    <property type="entry name" value="INTEGRASE"/>
    <property type="match status" value="1"/>
</dbReference>
<proteinExistence type="predicted"/>
<dbReference type="PROSITE" id="PS50158">
    <property type="entry name" value="ZF_CCHC"/>
    <property type="match status" value="1"/>
</dbReference>
<dbReference type="SUPFAM" id="SSF53098">
    <property type="entry name" value="Ribonuclease H-like"/>
    <property type="match status" value="1"/>
</dbReference>
<dbReference type="GO" id="GO:0004190">
    <property type="term" value="F:aspartic-type endopeptidase activity"/>
    <property type="evidence" value="ECO:0007669"/>
    <property type="project" value="UniProtKB-KW"/>
</dbReference>
<evidence type="ECO:0000256" key="3">
    <source>
        <dbReference type="ARBA" id="ARBA00022750"/>
    </source>
</evidence>
<protein>
    <submittedName>
        <fullName evidence="9">Gag-protease-integrase-RT-RNaseH polyprotein</fullName>
    </submittedName>
</protein>
<dbReference type="GO" id="GO:0008270">
    <property type="term" value="F:zinc ion binding"/>
    <property type="evidence" value="ECO:0007669"/>
    <property type="project" value="UniProtKB-KW"/>
</dbReference>
<feature type="compositionally biased region" description="Polar residues" evidence="6">
    <location>
        <begin position="228"/>
        <end position="240"/>
    </location>
</feature>
<evidence type="ECO:0000313" key="9">
    <source>
        <dbReference type="EMBL" id="RWR73399.1"/>
    </source>
</evidence>
<feature type="domain" description="Integrase catalytic" evidence="8">
    <location>
        <begin position="496"/>
        <end position="670"/>
    </location>
</feature>
<dbReference type="InterPro" id="IPR025724">
    <property type="entry name" value="GAG-pre-integrase_dom"/>
</dbReference>
<evidence type="ECO:0000256" key="2">
    <source>
        <dbReference type="ARBA" id="ARBA00022723"/>
    </source>
</evidence>
<dbReference type="EMBL" id="QPKB01000001">
    <property type="protein sequence ID" value="RWR73399.1"/>
    <property type="molecule type" value="Genomic_DNA"/>
</dbReference>
<feature type="compositionally biased region" description="Basic residues" evidence="6">
    <location>
        <begin position="217"/>
        <end position="226"/>
    </location>
</feature>
<dbReference type="InterPro" id="IPR013103">
    <property type="entry name" value="RVT_2"/>
</dbReference>
<evidence type="ECO:0000256" key="4">
    <source>
        <dbReference type="ARBA" id="ARBA00022801"/>
    </source>
</evidence>
<dbReference type="Pfam" id="PF13976">
    <property type="entry name" value="gag_pre-integrs"/>
    <property type="match status" value="1"/>
</dbReference>
<evidence type="ECO:0000256" key="5">
    <source>
        <dbReference type="PROSITE-ProRule" id="PRU00047"/>
    </source>
</evidence>
<dbReference type="InterPro" id="IPR036875">
    <property type="entry name" value="Znf_CCHC_sf"/>
</dbReference>
<dbReference type="CDD" id="cd09272">
    <property type="entry name" value="RNase_HI_RT_Ty1"/>
    <property type="match status" value="1"/>
</dbReference>
<keyword evidence="1 9" id="KW-0645">Protease</keyword>
<dbReference type="PANTHER" id="PTHR42648:SF28">
    <property type="entry name" value="TRANSPOSON-ENCODED PROTEIN WITH RIBONUCLEASE H-LIKE AND RETROVIRUS ZINC FINGER-LIKE DOMAINS"/>
    <property type="match status" value="1"/>
</dbReference>
<dbReference type="InterPro" id="IPR054722">
    <property type="entry name" value="PolX-like_BBD"/>
</dbReference>
<dbReference type="OrthoDB" id="1645289at2759"/>
<evidence type="ECO:0000256" key="6">
    <source>
        <dbReference type="SAM" id="MobiDB-lite"/>
    </source>
</evidence>
<dbReference type="InterPro" id="IPR001584">
    <property type="entry name" value="Integrase_cat-core"/>
</dbReference>
<feature type="domain" description="CCHC-type" evidence="7">
    <location>
        <begin position="253"/>
        <end position="267"/>
    </location>
</feature>
<keyword evidence="10" id="KW-1185">Reference proteome</keyword>
<feature type="region of interest" description="Disordered" evidence="6">
    <location>
        <begin position="796"/>
        <end position="817"/>
    </location>
</feature>
<dbReference type="InterPro" id="IPR043502">
    <property type="entry name" value="DNA/RNA_pol_sf"/>
</dbReference>
<dbReference type="SMART" id="SM00343">
    <property type="entry name" value="ZnF_C2HC"/>
    <property type="match status" value="1"/>
</dbReference>